<dbReference type="Gene3D" id="3.60.15.10">
    <property type="entry name" value="Ribonuclease Z/Hydroxyacylglutathione hydrolase-like"/>
    <property type="match status" value="1"/>
</dbReference>
<keyword evidence="4" id="KW-0862">Zinc</keyword>
<dbReference type="STRING" id="1385369.N825_00200"/>
<evidence type="ECO:0000313" key="7">
    <source>
        <dbReference type="Proteomes" id="UP000019486"/>
    </source>
</evidence>
<gene>
    <name evidence="6" type="ORF">N825_00200</name>
</gene>
<dbReference type="PANTHER" id="PTHR42978:SF6">
    <property type="entry name" value="QUORUM-QUENCHING LACTONASE YTNP-RELATED"/>
    <property type="match status" value="1"/>
</dbReference>
<evidence type="ECO:0000313" key="6">
    <source>
        <dbReference type="EMBL" id="EWY42406.1"/>
    </source>
</evidence>
<dbReference type="InterPro" id="IPR001279">
    <property type="entry name" value="Metallo-B-lactamas"/>
</dbReference>
<dbReference type="AlphaFoldDB" id="W9HCE9"/>
<dbReference type="PANTHER" id="PTHR42978">
    <property type="entry name" value="QUORUM-QUENCHING LACTONASE YTNP-RELATED-RELATED"/>
    <property type="match status" value="1"/>
</dbReference>
<organism evidence="6 7">
    <name type="scientific">Skermanella stibiiresistens SB22</name>
    <dbReference type="NCBI Taxonomy" id="1385369"/>
    <lineage>
        <taxon>Bacteria</taxon>
        <taxon>Pseudomonadati</taxon>
        <taxon>Pseudomonadota</taxon>
        <taxon>Alphaproteobacteria</taxon>
        <taxon>Rhodospirillales</taxon>
        <taxon>Azospirillaceae</taxon>
        <taxon>Skermanella</taxon>
    </lineage>
</organism>
<dbReference type="GO" id="GO:0016787">
    <property type="term" value="F:hydrolase activity"/>
    <property type="evidence" value="ECO:0007669"/>
    <property type="project" value="UniProtKB-KW"/>
</dbReference>
<protein>
    <submittedName>
        <fullName evidence="6">Beta-lactamase</fullName>
    </submittedName>
</protein>
<evidence type="ECO:0000256" key="2">
    <source>
        <dbReference type="ARBA" id="ARBA00022723"/>
    </source>
</evidence>
<dbReference type="InterPro" id="IPR051013">
    <property type="entry name" value="MBL_superfamily_lactonases"/>
</dbReference>
<comment type="similarity">
    <text evidence="1">Belongs to the metallo-beta-lactamase superfamily.</text>
</comment>
<sequence length="345" mass="36933">MERAHQLFLGFALGLTAAWLALPAAPAIAKAPMVASQAPGFYRMSLGGIEITALLDGTHTFPVAAVMQAPPEAPGPVRRLLTQARPGEVEARLAAEALEMPLEGSINAFLINTGDRLVLIDSGAGDLYGVCCGKLRANMEAAGYRPEDVDDVLLTHLHADHVGGLMRDGKPVFPTATIHVSRTDEDYWLNPDNETAAPAFLHPMFEGARQVLKPYLDAGRVKPFDYGPEVLPGITPMATPGHTPGHSSYAVRAGDETFIVWGDIVHVAPIQFPDPAITVTYDNNGDLAEAQRGKLFAHTARHMIWVGAAHISFPGIGHIALRDGKFGWLPTNYTTEFAAQAPGGR</sequence>
<dbReference type="GO" id="GO:0046872">
    <property type="term" value="F:metal ion binding"/>
    <property type="evidence" value="ECO:0007669"/>
    <property type="project" value="UniProtKB-KW"/>
</dbReference>
<evidence type="ECO:0000259" key="5">
    <source>
        <dbReference type="SMART" id="SM00849"/>
    </source>
</evidence>
<comment type="caution">
    <text evidence="6">The sequence shown here is derived from an EMBL/GenBank/DDBJ whole genome shotgun (WGS) entry which is preliminary data.</text>
</comment>
<proteinExistence type="inferred from homology"/>
<accession>W9HCE9</accession>
<evidence type="ECO:0000256" key="4">
    <source>
        <dbReference type="ARBA" id="ARBA00022833"/>
    </source>
</evidence>
<dbReference type="Pfam" id="PF00753">
    <property type="entry name" value="Lactamase_B"/>
    <property type="match status" value="1"/>
</dbReference>
<reference evidence="6 7" key="1">
    <citation type="submission" date="2013-08" db="EMBL/GenBank/DDBJ databases">
        <title>The genome sequence of Skermanella stibiiresistens.</title>
        <authorList>
            <person name="Zhu W."/>
            <person name="Wang G."/>
        </authorList>
    </citation>
    <scope>NUCLEOTIDE SEQUENCE [LARGE SCALE GENOMIC DNA]</scope>
    <source>
        <strain evidence="6 7">SB22</strain>
    </source>
</reference>
<evidence type="ECO:0000256" key="1">
    <source>
        <dbReference type="ARBA" id="ARBA00007749"/>
    </source>
</evidence>
<dbReference type="InterPro" id="IPR036866">
    <property type="entry name" value="RibonucZ/Hydroxyglut_hydro"/>
</dbReference>
<keyword evidence="3" id="KW-0378">Hydrolase</keyword>
<keyword evidence="2" id="KW-0479">Metal-binding</keyword>
<dbReference type="RefSeq" id="WP_051511320.1">
    <property type="nucleotide sequence ID" value="NZ_AVFL01000001.1"/>
</dbReference>
<dbReference type="PATRIC" id="fig|1385369.3.peg.42"/>
<dbReference type="CDD" id="cd07720">
    <property type="entry name" value="OPHC2-like_MBL-fold"/>
    <property type="match status" value="1"/>
</dbReference>
<dbReference type="Proteomes" id="UP000019486">
    <property type="component" value="Unassembled WGS sequence"/>
</dbReference>
<dbReference type="EMBL" id="AVFL01000001">
    <property type="protein sequence ID" value="EWY42406.1"/>
    <property type="molecule type" value="Genomic_DNA"/>
</dbReference>
<feature type="domain" description="Metallo-beta-lactamase" evidence="5">
    <location>
        <begin position="105"/>
        <end position="310"/>
    </location>
</feature>
<keyword evidence="7" id="KW-1185">Reference proteome</keyword>
<evidence type="ECO:0000256" key="3">
    <source>
        <dbReference type="ARBA" id="ARBA00022801"/>
    </source>
</evidence>
<dbReference type="SMART" id="SM00849">
    <property type="entry name" value="Lactamase_B"/>
    <property type="match status" value="1"/>
</dbReference>
<dbReference type="SUPFAM" id="SSF56281">
    <property type="entry name" value="Metallo-hydrolase/oxidoreductase"/>
    <property type="match status" value="1"/>
</dbReference>
<name>W9HCE9_9PROT</name>
<dbReference type="OrthoDB" id="9773738at2"/>